<feature type="signal peptide" evidence="1">
    <location>
        <begin position="1"/>
        <end position="19"/>
    </location>
</feature>
<dbReference type="OrthoDB" id="8480109at2"/>
<comment type="caution">
    <text evidence="2">The sequence shown here is derived from an EMBL/GenBank/DDBJ whole genome shotgun (WGS) entry which is preliminary data.</text>
</comment>
<feature type="chain" id="PRO_5012666273" description="LPS-assembly lipoprotein" evidence="1">
    <location>
        <begin position="20"/>
        <end position="169"/>
    </location>
</feature>
<reference evidence="2 3" key="1">
    <citation type="submission" date="2014-03" db="EMBL/GenBank/DDBJ databases">
        <title>The draft genome sequence of Thalassospira mesophila JCM 18969.</title>
        <authorList>
            <person name="Lai Q."/>
            <person name="Shao Z."/>
        </authorList>
    </citation>
    <scope>NUCLEOTIDE SEQUENCE [LARGE SCALE GENOMIC DNA]</scope>
    <source>
        <strain evidence="2 3">JCM 18969</strain>
    </source>
</reference>
<organism evidence="2 3">
    <name type="scientific">Thalassospira mesophila</name>
    <dbReference type="NCBI Taxonomy" id="1293891"/>
    <lineage>
        <taxon>Bacteria</taxon>
        <taxon>Pseudomonadati</taxon>
        <taxon>Pseudomonadota</taxon>
        <taxon>Alphaproteobacteria</taxon>
        <taxon>Rhodospirillales</taxon>
        <taxon>Thalassospiraceae</taxon>
        <taxon>Thalassospira</taxon>
    </lineage>
</organism>
<sequence length="169" mass="18546">MSLRPIILLFLCLSIPALGACGFRPLYAQNQSNQSETNDMSRVKIDVINDRVGQLTRNVLLENLTPKGETSSPLYELSIEIDETTNDLGFTKQNEATVSDYILSGAYKLVRISDTKILRSGTLRARTSFNLVQSDFASLEAKSSAREDAARNLARQIANQVAIGIHGAN</sequence>
<gene>
    <name evidence="2" type="ORF">TMES_00915</name>
</gene>
<dbReference type="AlphaFoldDB" id="A0A1Y2L3L3"/>
<evidence type="ECO:0000313" key="2">
    <source>
        <dbReference type="EMBL" id="OSQ40404.1"/>
    </source>
</evidence>
<dbReference type="EMBL" id="JFKA01000001">
    <property type="protein sequence ID" value="OSQ40404.1"/>
    <property type="molecule type" value="Genomic_DNA"/>
</dbReference>
<keyword evidence="1" id="KW-0732">Signal</keyword>
<protein>
    <recommendedName>
        <fullName evidence="4">LPS-assembly lipoprotein</fullName>
    </recommendedName>
</protein>
<evidence type="ECO:0008006" key="4">
    <source>
        <dbReference type="Google" id="ProtNLM"/>
    </source>
</evidence>
<accession>A0A1Y2L3L3</accession>
<dbReference type="STRING" id="1293891.TMES_00915"/>
<dbReference type="Proteomes" id="UP000193391">
    <property type="component" value="Unassembled WGS sequence"/>
</dbReference>
<evidence type="ECO:0000313" key="3">
    <source>
        <dbReference type="Proteomes" id="UP000193391"/>
    </source>
</evidence>
<dbReference type="Gene3D" id="3.30.160.150">
    <property type="entry name" value="Lipoprotein like domain"/>
    <property type="match status" value="1"/>
</dbReference>
<name>A0A1Y2L3L3_9PROT</name>
<keyword evidence="3" id="KW-1185">Reference proteome</keyword>
<evidence type="ECO:0000256" key="1">
    <source>
        <dbReference type="SAM" id="SignalP"/>
    </source>
</evidence>
<dbReference type="PROSITE" id="PS51257">
    <property type="entry name" value="PROKAR_LIPOPROTEIN"/>
    <property type="match status" value="1"/>
</dbReference>
<proteinExistence type="predicted"/>